<reference evidence="3" key="5">
    <citation type="journal article" date="2021" name="G3 (Bethesda)">
        <title>Aegilops tauschii genome assembly Aet v5.0 features greater sequence contiguity and improved annotation.</title>
        <authorList>
            <person name="Wang L."/>
            <person name="Zhu T."/>
            <person name="Rodriguez J.C."/>
            <person name="Deal K.R."/>
            <person name="Dubcovsky J."/>
            <person name="McGuire P.E."/>
            <person name="Lux T."/>
            <person name="Spannagl M."/>
            <person name="Mayer K.F.X."/>
            <person name="Baldrich P."/>
            <person name="Meyers B.C."/>
            <person name="Huo N."/>
            <person name="Gu Y.Q."/>
            <person name="Zhou H."/>
            <person name="Devos K.M."/>
            <person name="Bennetzen J.L."/>
            <person name="Unver T."/>
            <person name="Budak H."/>
            <person name="Gulick P.J."/>
            <person name="Galiba G."/>
            <person name="Kalapos B."/>
            <person name="Nelson D.R."/>
            <person name="Li P."/>
            <person name="You F.M."/>
            <person name="Luo M.C."/>
            <person name="Dvorak J."/>
        </authorList>
    </citation>
    <scope>NUCLEOTIDE SEQUENCE [LARGE SCALE GENOMIC DNA]</scope>
    <source>
        <strain evidence="3">cv. AL8/78</strain>
    </source>
</reference>
<dbReference type="InterPro" id="IPR001078">
    <property type="entry name" value="2-oxoacid_DH_actylTfrase"/>
</dbReference>
<dbReference type="GO" id="GO:0009941">
    <property type="term" value="C:chloroplast envelope"/>
    <property type="evidence" value="ECO:0007669"/>
    <property type="project" value="TreeGrafter"/>
</dbReference>
<dbReference type="PANTHER" id="PTHR23151:SF67">
    <property type="entry name" value="DIHYDROLIPOAMIDE ACETYLTRANSFERASE COMPONENT OF PYRUVATE DEHYDROGENASE COMPLEX"/>
    <property type="match status" value="1"/>
</dbReference>
<reference evidence="4" key="2">
    <citation type="journal article" date="2017" name="Nat. Plants">
        <title>The Aegilops tauschii genome reveals multiple impacts of transposons.</title>
        <authorList>
            <person name="Zhao G."/>
            <person name="Zou C."/>
            <person name="Li K."/>
            <person name="Wang K."/>
            <person name="Li T."/>
            <person name="Gao L."/>
            <person name="Zhang X."/>
            <person name="Wang H."/>
            <person name="Yang Z."/>
            <person name="Liu X."/>
            <person name="Jiang W."/>
            <person name="Mao L."/>
            <person name="Kong X."/>
            <person name="Jiao Y."/>
            <person name="Jia J."/>
        </authorList>
    </citation>
    <scope>NUCLEOTIDE SEQUENCE [LARGE SCALE GENOMIC DNA]</scope>
    <source>
        <strain evidence="4">cv. AL8/78</strain>
    </source>
</reference>
<evidence type="ECO:0000256" key="1">
    <source>
        <dbReference type="SAM" id="SignalP"/>
    </source>
</evidence>
<proteinExistence type="predicted"/>
<protein>
    <recommendedName>
        <fullName evidence="2">2-oxoacid dehydrogenase acyltransferase catalytic domain-containing protein</fullName>
    </recommendedName>
</protein>
<evidence type="ECO:0000313" key="3">
    <source>
        <dbReference type="EnsemblPlants" id="AET5Gv20505300.11"/>
    </source>
</evidence>
<dbReference type="EnsemblPlants" id="AET5Gv20505300.11">
    <property type="protein sequence ID" value="AET5Gv20505300.11"/>
    <property type="gene ID" value="AET5Gv20505300"/>
</dbReference>
<dbReference type="SUPFAM" id="SSF52777">
    <property type="entry name" value="CoA-dependent acyltransferases"/>
    <property type="match status" value="1"/>
</dbReference>
<dbReference type="Gene3D" id="3.30.559.10">
    <property type="entry name" value="Chloramphenicol acetyltransferase-like domain"/>
    <property type="match status" value="1"/>
</dbReference>
<evidence type="ECO:0000313" key="4">
    <source>
        <dbReference type="Proteomes" id="UP000015105"/>
    </source>
</evidence>
<keyword evidence="1" id="KW-0732">Signal</keyword>
<name>A0A453KT04_AEGTS</name>
<dbReference type="GO" id="GO:0045254">
    <property type="term" value="C:pyruvate dehydrogenase complex"/>
    <property type="evidence" value="ECO:0007669"/>
    <property type="project" value="InterPro"/>
</dbReference>
<dbReference type="GO" id="GO:0006086">
    <property type="term" value="P:pyruvate decarboxylation to acetyl-CoA"/>
    <property type="evidence" value="ECO:0007669"/>
    <property type="project" value="InterPro"/>
</dbReference>
<dbReference type="GO" id="GO:0004742">
    <property type="term" value="F:dihydrolipoyllysine-residue acetyltransferase activity"/>
    <property type="evidence" value="ECO:0007669"/>
    <property type="project" value="TreeGrafter"/>
</dbReference>
<organism evidence="3 4">
    <name type="scientific">Aegilops tauschii subsp. strangulata</name>
    <name type="common">Goatgrass</name>
    <dbReference type="NCBI Taxonomy" id="200361"/>
    <lineage>
        <taxon>Eukaryota</taxon>
        <taxon>Viridiplantae</taxon>
        <taxon>Streptophyta</taxon>
        <taxon>Embryophyta</taxon>
        <taxon>Tracheophyta</taxon>
        <taxon>Spermatophyta</taxon>
        <taxon>Magnoliopsida</taxon>
        <taxon>Liliopsida</taxon>
        <taxon>Poales</taxon>
        <taxon>Poaceae</taxon>
        <taxon>BOP clade</taxon>
        <taxon>Pooideae</taxon>
        <taxon>Triticodae</taxon>
        <taxon>Triticeae</taxon>
        <taxon>Triticinae</taxon>
        <taxon>Aegilops</taxon>
    </lineage>
</organism>
<feature type="chain" id="PRO_5019028857" description="2-oxoacid dehydrogenase acyltransferase catalytic domain-containing protein" evidence="1">
    <location>
        <begin position="24"/>
        <end position="117"/>
    </location>
</feature>
<dbReference type="AlphaFoldDB" id="A0A453KT04"/>
<dbReference type="Pfam" id="PF00198">
    <property type="entry name" value="2-oxoacid_dh"/>
    <property type="match status" value="1"/>
</dbReference>
<feature type="signal peptide" evidence="1">
    <location>
        <begin position="1"/>
        <end position="23"/>
    </location>
</feature>
<dbReference type="InterPro" id="IPR023213">
    <property type="entry name" value="CAT-like_dom_sf"/>
</dbReference>
<sequence length="117" mass="12905">VQVKLKGVTKTLLLVKAAGMALAQHPVVNASCRDGKSFSYNSSINVAVAVAIEGGLLTPVLEDVDKLDIYLLAQKWRALLKKTRLKQLQPNEYNSGREHVSCLTCGFHWNCAYMEIC</sequence>
<reference evidence="3" key="3">
    <citation type="journal article" date="2017" name="Nature">
        <title>Genome sequence of the progenitor of the wheat D genome Aegilops tauschii.</title>
        <authorList>
            <person name="Luo M.C."/>
            <person name="Gu Y.Q."/>
            <person name="Puiu D."/>
            <person name="Wang H."/>
            <person name="Twardziok S.O."/>
            <person name="Deal K.R."/>
            <person name="Huo N."/>
            <person name="Zhu T."/>
            <person name="Wang L."/>
            <person name="Wang Y."/>
            <person name="McGuire P.E."/>
            <person name="Liu S."/>
            <person name="Long H."/>
            <person name="Ramasamy R.K."/>
            <person name="Rodriguez J.C."/>
            <person name="Van S.L."/>
            <person name="Yuan L."/>
            <person name="Wang Z."/>
            <person name="Xia Z."/>
            <person name="Xiao L."/>
            <person name="Anderson O.D."/>
            <person name="Ouyang S."/>
            <person name="Liang Y."/>
            <person name="Zimin A.V."/>
            <person name="Pertea G."/>
            <person name="Qi P."/>
            <person name="Bennetzen J.L."/>
            <person name="Dai X."/>
            <person name="Dawson M.W."/>
            <person name="Muller H.G."/>
            <person name="Kugler K."/>
            <person name="Rivarola-Duarte L."/>
            <person name="Spannagl M."/>
            <person name="Mayer K.F.X."/>
            <person name="Lu F.H."/>
            <person name="Bevan M.W."/>
            <person name="Leroy P."/>
            <person name="Li P."/>
            <person name="You F.M."/>
            <person name="Sun Q."/>
            <person name="Liu Z."/>
            <person name="Lyons E."/>
            <person name="Wicker T."/>
            <person name="Salzberg S.L."/>
            <person name="Devos K.M."/>
            <person name="Dvorak J."/>
        </authorList>
    </citation>
    <scope>NUCLEOTIDE SEQUENCE [LARGE SCALE GENOMIC DNA]</scope>
    <source>
        <strain evidence="3">cv. AL8/78</strain>
    </source>
</reference>
<dbReference type="Gramene" id="AET5Gv20505300.11">
    <property type="protein sequence ID" value="AET5Gv20505300.11"/>
    <property type="gene ID" value="AET5Gv20505300"/>
</dbReference>
<reference evidence="4" key="1">
    <citation type="journal article" date="2014" name="Science">
        <title>Ancient hybridizations among the ancestral genomes of bread wheat.</title>
        <authorList>
            <consortium name="International Wheat Genome Sequencing Consortium,"/>
            <person name="Marcussen T."/>
            <person name="Sandve S.R."/>
            <person name="Heier L."/>
            <person name="Spannagl M."/>
            <person name="Pfeifer M."/>
            <person name="Jakobsen K.S."/>
            <person name="Wulff B.B."/>
            <person name="Steuernagel B."/>
            <person name="Mayer K.F."/>
            <person name="Olsen O.A."/>
        </authorList>
    </citation>
    <scope>NUCLEOTIDE SEQUENCE [LARGE SCALE GENOMIC DNA]</scope>
    <source>
        <strain evidence="4">cv. AL8/78</strain>
    </source>
</reference>
<keyword evidence="4" id="KW-1185">Reference proteome</keyword>
<dbReference type="GO" id="GO:0009534">
    <property type="term" value="C:chloroplast thylakoid"/>
    <property type="evidence" value="ECO:0007669"/>
    <property type="project" value="TreeGrafter"/>
</dbReference>
<feature type="domain" description="2-oxoacid dehydrogenase acyltransferase catalytic" evidence="2">
    <location>
        <begin position="8"/>
        <end position="100"/>
    </location>
</feature>
<reference evidence="3" key="4">
    <citation type="submission" date="2019-03" db="UniProtKB">
        <authorList>
            <consortium name="EnsemblPlants"/>
        </authorList>
    </citation>
    <scope>IDENTIFICATION</scope>
</reference>
<dbReference type="InterPro" id="IPR045257">
    <property type="entry name" value="E2/Pdx1"/>
</dbReference>
<evidence type="ECO:0000259" key="2">
    <source>
        <dbReference type="Pfam" id="PF00198"/>
    </source>
</evidence>
<dbReference type="PANTHER" id="PTHR23151">
    <property type="entry name" value="DIHYDROLIPOAMIDE ACETYL/SUCCINYL-TRANSFERASE-RELATED"/>
    <property type="match status" value="1"/>
</dbReference>
<accession>A0A453KT04</accession>
<dbReference type="Proteomes" id="UP000015105">
    <property type="component" value="Chromosome 5D"/>
</dbReference>